<dbReference type="Proteomes" id="UP000240608">
    <property type="component" value="Unassembled WGS sequence"/>
</dbReference>
<gene>
    <name evidence="15" type="ORF">C9994_11845</name>
</gene>
<reference evidence="15 16" key="1">
    <citation type="submission" date="2018-03" db="EMBL/GenBank/DDBJ databases">
        <title>Cross-interface Injection: A General Nanoliter Liquid Handling Method Applied to Single Cells Genome Amplification Automated Nanoliter Liquid Handling Applied to Single Cell Multiple Displacement Amplification.</title>
        <authorList>
            <person name="Yun J."/>
            <person name="Xu P."/>
            <person name="Xu J."/>
            <person name="Dai X."/>
            <person name="Wang Y."/>
            <person name="Zheng X."/>
            <person name="Cao C."/>
            <person name="Yi Q."/>
            <person name="Zhu Y."/>
            <person name="Wang L."/>
            <person name="Dong Z."/>
            <person name="Huang Y."/>
            <person name="Huang L."/>
            <person name="Du W."/>
        </authorList>
    </citation>
    <scope>NUCLEOTIDE SEQUENCE [LARGE SCALE GENOMIC DNA]</scope>
    <source>
        <strain evidence="15 16">Z-D1-2</strain>
    </source>
</reference>
<dbReference type="NCBIfam" id="TIGR04056">
    <property type="entry name" value="OMP_RagA_SusC"/>
    <property type="match status" value="1"/>
</dbReference>
<evidence type="ECO:0000256" key="6">
    <source>
        <dbReference type="ARBA" id="ARBA00023077"/>
    </source>
</evidence>
<evidence type="ECO:0000256" key="5">
    <source>
        <dbReference type="ARBA" id="ARBA00022729"/>
    </source>
</evidence>
<dbReference type="InterPro" id="IPR008969">
    <property type="entry name" value="CarboxyPept-like_regulatory"/>
</dbReference>
<evidence type="ECO:0000256" key="9">
    <source>
        <dbReference type="ARBA" id="ARBA00023237"/>
    </source>
</evidence>
<comment type="subcellular location">
    <subcellularLocation>
        <location evidence="1 10">Cell outer membrane</location>
        <topology evidence="1 10">Multi-pass membrane protein</topology>
    </subcellularLocation>
</comment>
<dbReference type="InterPro" id="IPR000531">
    <property type="entry name" value="Beta-barrel_TonB"/>
</dbReference>
<protein>
    <submittedName>
        <fullName evidence="15">SusC/RagA family TonB-linked outer membrane protein</fullName>
    </submittedName>
</protein>
<dbReference type="PANTHER" id="PTHR30069">
    <property type="entry name" value="TONB-DEPENDENT OUTER MEMBRANE RECEPTOR"/>
    <property type="match status" value="1"/>
</dbReference>
<evidence type="ECO:0000256" key="1">
    <source>
        <dbReference type="ARBA" id="ARBA00004571"/>
    </source>
</evidence>
<dbReference type="InterPro" id="IPR039426">
    <property type="entry name" value="TonB-dep_rcpt-like"/>
</dbReference>
<proteinExistence type="inferred from homology"/>
<evidence type="ECO:0000256" key="3">
    <source>
        <dbReference type="ARBA" id="ARBA00022452"/>
    </source>
</evidence>
<evidence type="ECO:0000256" key="8">
    <source>
        <dbReference type="ARBA" id="ARBA00023170"/>
    </source>
</evidence>
<evidence type="ECO:0000256" key="10">
    <source>
        <dbReference type="PROSITE-ProRule" id="PRU01360"/>
    </source>
</evidence>
<dbReference type="AlphaFoldDB" id="A0A2T4DLR3"/>
<dbReference type="Gene3D" id="2.40.170.20">
    <property type="entry name" value="TonB-dependent receptor, beta-barrel domain"/>
    <property type="match status" value="1"/>
</dbReference>
<dbReference type="Pfam" id="PF00593">
    <property type="entry name" value="TonB_dep_Rec_b-barrel"/>
    <property type="match status" value="1"/>
</dbReference>
<dbReference type="GO" id="GO:0009279">
    <property type="term" value="C:cell outer membrane"/>
    <property type="evidence" value="ECO:0007669"/>
    <property type="project" value="UniProtKB-SubCell"/>
</dbReference>
<dbReference type="InterPro" id="IPR023996">
    <property type="entry name" value="TonB-dep_OMP_SusC/RagA"/>
</dbReference>
<comment type="similarity">
    <text evidence="10 11">Belongs to the TonB-dependent receptor family.</text>
</comment>
<dbReference type="PANTHER" id="PTHR30069:SF29">
    <property type="entry name" value="HEMOGLOBIN AND HEMOGLOBIN-HAPTOGLOBIN-BINDING PROTEIN 1-RELATED"/>
    <property type="match status" value="1"/>
</dbReference>
<sequence>MKKTVYLTQILLLLVTTSLFAQDRVVKGTVTDANDVPLPGATIRVKNTTIGTVTDIEGNFAITIPENEQNVIEITFIGFKSQAIDVTGKFNVNIKLQEDTQWLDEVVVTALGIKRETKKLAYAVQEVSGEELSEAKETNVVNSLSGKMAGVQVTGGNSGVGSSSQIIIRGENSLNPSPNANSPLFVVDGIIINNNINSVGNEGNMAVDFGNGAMDINPDDVETMTVLKGPNATALYGSRGANGVVLITTKSGKGTKGIGVSINHSSTFETLLTLPKYQNEYGQGSNGQFAFNDGGQNRSVTGGINDHVDESWGPALNGQLIPQHDSPTTSGFRAGDVNLRPRNADGSFADEIIATPFIAHPDNIEDFFKTGYTISNNVALTGANKDGNFRVSFTDLNSESIVPNSNFKRRTYALNGAYNLTDRLKVSASMNYINSNSDNRPVNSYGTENIMYLWVWFGRHIDMNSLRNYWQPGLENVQQFNYNYNYHDNPYFNVYENTNAFNRDRVITNMRLDMNLAQGLDLMIRTGLDYSNELDKRKRAYSTQRFPNGQYREDYTFAQEQNTDFLLAYTKNLNEDLDFGISVGANNRVTKNRYQRISANSLSIPGIYNFGNAAQPLTTSDYDSEFRVNSAYAFGNIAYKNYLFLDLTVRNDWSSTLPENNNSYFYPSAGLSAILSDMFEMSQVISFAKFRAGYAVVGNDTNPYNLVATYGFGDTFNGFSRVYSPSELKNSNLKPEKTNSIELGADVRFFGNRLGIDLAVYQSVTKNQIIALPVSNTSGYSSRVINAGEIQNRGLEITLNATPIRTENFQWNSTVNFTTSRGTVKELTDGLDFYTIKSNYLTVGAKVGGRIGDLYGTGFQKVEDASSPHYGEWIIDPDSGLPIVDNTLRKLGNYNPDFMVGFQNSFQYRNFNFSFLFDWRQGGEFHSRTVAIGGTTGMLDFTVPGRETGIVAAGVIANADGSYKENTKSVAASNYYSHVYKRSNEESSMFSATYVKLRELKLGYNLPPKWFKNVSFNAATLSIVGRNLALWTENNHVDPETISFSGGTVIPGVEDMALPSTRSFGVNLNLEF</sequence>
<dbReference type="SUPFAM" id="SSF49464">
    <property type="entry name" value="Carboxypeptidase regulatory domain-like"/>
    <property type="match status" value="1"/>
</dbReference>
<keyword evidence="5 12" id="KW-0732">Signal</keyword>
<organism evidence="15 16">
    <name type="scientific">Marivirga lumbricoides</name>
    <dbReference type="NCBI Taxonomy" id="1046115"/>
    <lineage>
        <taxon>Bacteria</taxon>
        <taxon>Pseudomonadati</taxon>
        <taxon>Bacteroidota</taxon>
        <taxon>Cytophagia</taxon>
        <taxon>Cytophagales</taxon>
        <taxon>Marivirgaceae</taxon>
        <taxon>Marivirga</taxon>
    </lineage>
</organism>
<dbReference type="Gene3D" id="2.170.130.10">
    <property type="entry name" value="TonB-dependent receptor, plug domain"/>
    <property type="match status" value="1"/>
</dbReference>
<evidence type="ECO:0000313" key="15">
    <source>
        <dbReference type="EMBL" id="PTB94761.1"/>
    </source>
</evidence>
<name>A0A2T4DLR3_9BACT</name>
<keyword evidence="8" id="KW-0675">Receptor</keyword>
<evidence type="ECO:0000256" key="11">
    <source>
        <dbReference type="RuleBase" id="RU003357"/>
    </source>
</evidence>
<feature type="domain" description="TonB-dependent receptor plug" evidence="14">
    <location>
        <begin position="118"/>
        <end position="244"/>
    </location>
</feature>
<keyword evidence="6 11" id="KW-0798">TonB box</keyword>
<keyword evidence="7 10" id="KW-0472">Membrane</keyword>
<evidence type="ECO:0000256" key="7">
    <source>
        <dbReference type="ARBA" id="ARBA00023136"/>
    </source>
</evidence>
<evidence type="ECO:0000313" key="16">
    <source>
        <dbReference type="Proteomes" id="UP000240608"/>
    </source>
</evidence>
<dbReference type="InterPro" id="IPR023997">
    <property type="entry name" value="TonB-dep_OMP_SusC/RagA_CS"/>
</dbReference>
<dbReference type="GO" id="GO:0044718">
    <property type="term" value="P:siderophore transmembrane transport"/>
    <property type="evidence" value="ECO:0007669"/>
    <property type="project" value="TreeGrafter"/>
</dbReference>
<dbReference type="Pfam" id="PF07715">
    <property type="entry name" value="Plug"/>
    <property type="match status" value="1"/>
</dbReference>
<dbReference type="PROSITE" id="PS52016">
    <property type="entry name" value="TONB_DEPENDENT_REC_3"/>
    <property type="match status" value="1"/>
</dbReference>
<evidence type="ECO:0000256" key="2">
    <source>
        <dbReference type="ARBA" id="ARBA00022448"/>
    </source>
</evidence>
<dbReference type="Gene3D" id="2.60.40.1120">
    <property type="entry name" value="Carboxypeptidase-like, regulatory domain"/>
    <property type="match status" value="1"/>
</dbReference>
<dbReference type="SUPFAM" id="SSF56935">
    <property type="entry name" value="Porins"/>
    <property type="match status" value="1"/>
</dbReference>
<keyword evidence="3 10" id="KW-1134">Transmembrane beta strand</keyword>
<dbReference type="Pfam" id="PF13715">
    <property type="entry name" value="CarbopepD_reg_2"/>
    <property type="match status" value="1"/>
</dbReference>
<evidence type="ECO:0000256" key="12">
    <source>
        <dbReference type="SAM" id="SignalP"/>
    </source>
</evidence>
<dbReference type="InterPro" id="IPR036942">
    <property type="entry name" value="Beta-barrel_TonB_sf"/>
</dbReference>
<dbReference type="InterPro" id="IPR037066">
    <property type="entry name" value="Plug_dom_sf"/>
</dbReference>
<feature type="domain" description="TonB-dependent receptor-like beta-barrel" evidence="13">
    <location>
        <begin position="478"/>
        <end position="846"/>
    </location>
</feature>
<keyword evidence="4 10" id="KW-0812">Transmembrane</keyword>
<feature type="chain" id="PRO_5015737849" evidence="12">
    <location>
        <begin position="22"/>
        <end position="1072"/>
    </location>
</feature>
<dbReference type="NCBIfam" id="TIGR04057">
    <property type="entry name" value="SusC_RagA_signa"/>
    <property type="match status" value="1"/>
</dbReference>
<comment type="caution">
    <text evidence="15">The sequence shown here is derived from an EMBL/GenBank/DDBJ whole genome shotgun (WGS) entry which is preliminary data.</text>
</comment>
<dbReference type="GO" id="GO:0015344">
    <property type="term" value="F:siderophore uptake transmembrane transporter activity"/>
    <property type="evidence" value="ECO:0007669"/>
    <property type="project" value="TreeGrafter"/>
</dbReference>
<dbReference type="InterPro" id="IPR012910">
    <property type="entry name" value="Plug_dom"/>
</dbReference>
<keyword evidence="9 10" id="KW-0998">Cell outer membrane</keyword>
<keyword evidence="2 10" id="KW-0813">Transport</keyword>
<accession>A0A2T4DLR3</accession>
<evidence type="ECO:0000259" key="14">
    <source>
        <dbReference type="Pfam" id="PF07715"/>
    </source>
</evidence>
<evidence type="ECO:0000259" key="13">
    <source>
        <dbReference type="Pfam" id="PF00593"/>
    </source>
</evidence>
<dbReference type="EMBL" id="PYVU01000122">
    <property type="protein sequence ID" value="PTB94761.1"/>
    <property type="molecule type" value="Genomic_DNA"/>
</dbReference>
<evidence type="ECO:0000256" key="4">
    <source>
        <dbReference type="ARBA" id="ARBA00022692"/>
    </source>
</evidence>
<feature type="signal peptide" evidence="12">
    <location>
        <begin position="1"/>
        <end position="21"/>
    </location>
</feature>